<reference evidence="2" key="1">
    <citation type="journal article" date="2024" name="Proc. Natl. Acad. Sci. U.S.A.">
        <title>Extraordinary preservation of gene collinearity over three hundred million years revealed in homosporous lycophytes.</title>
        <authorList>
            <person name="Li C."/>
            <person name="Wickell D."/>
            <person name="Kuo L.Y."/>
            <person name="Chen X."/>
            <person name="Nie B."/>
            <person name="Liao X."/>
            <person name="Peng D."/>
            <person name="Ji J."/>
            <person name="Jenkins J."/>
            <person name="Williams M."/>
            <person name="Shu S."/>
            <person name="Plott C."/>
            <person name="Barry K."/>
            <person name="Rajasekar S."/>
            <person name="Grimwood J."/>
            <person name="Han X."/>
            <person name="Sun S."/>
            <person name="Hou Z."/>
            <person name="He W."/>
            <person name="Dai G."/>
            <person name="Sun C."/>
            <person name="Schmutz J."/>
            <person name="Leebens-Mack J.H."/>
            <person name="Li F.W."/>
            <person name="Wang L."/>
        </authorList>
    </citation>
    <scope>NUCLEOTIDE SEQUENCE [LARGE SCALE GENOMIC DNA]</scope>
    <source>
        <strain evidence="2">cv. PW_Plant_1</strain>
    </source>
</reference>
<organism evidence="1 2">
    <name type="scientific">Diphasiastrum complanatum</name>
    <name type="common">Issler's clubmoss</name>
    <name type="synonym">Lycopodium complanatum</name>
    <dbReference type="NCBI Taxonomy" id="34168"/>
    <lineage>
        <taxon>Eukaryota</taxon>
        <taxon>Viridiplantae</taxon>
        <taxon>Streptophyta</taxon>
        <taxon>Embryophyta</taxon>
        <taxon>Tracheophyta</taxon>
        <taxon>Lycopodiopsida</taxon>
        <taxon>Lycopodiales</taxon>
        <taxon>Lycopodiaceae</taxon>
        <taxon>Lycopodioideae</taxon>
        <taxon>Diphasiastrum</taxon>
    </lineage>
</organism>
<dbReference type="EMBL" id="CM055114">
    <property type="protein sequence ID" value="KAJ7514219.1"/>
    <property type="molecule type" value="Genomic_DNA"/>
</dbReference>
<evidence type="ECO:0000313" key="2">
    <source>
        <dbReference type="Proteomes" id="UP001162992"/>
    </source>
</evidence>
<gene>
    <name evidence="1" type="ORF">O6H91_23G033700</name>
</gene>
<evidence type="ECO:0000313" key="1">
    <source>
        <dbReference type="EMBL" id="KAJ7514219.1"/>
    </source>
</evidence>
<accession>A0ACC2A9E4</accession>
<dbReference type="Proteomes" id="UP001162992">
    <property type="component" value="Chromosome 23"/>
</dbReference>
<keyword evidence="2" id="KW-1185">Reference proteome</keyword>
<comment type="caution">
    <text evidence="1">The sequence shown here is derived from an EMBL/GenBank/DDBJ whole genome shotgun (WGS) entry which is preliminary data.</text>
</comment>
<name>A0ACC2A9E4_DIPCM</name>
<protein>
    <submittedName>
        <fullName evidence="1">Uncharacterized protein</fullName>
    </submittedName>
</protein>
<sequence>MLLQWLIGVAGVACTFGVSRLLINLWWRPWQIYKALQAQGVRGPPFIPIWGNQPEVVRLMAEASSTPMNLSSNEIAPYVFPHYTRWSKIYGEMFVYTFGSEVRLTITDPELMKEILSNKFGHFPKVSPSALDRDLLGDGLVLAQGEKWAHQRQIINPGFHVDKLKAMVETMAKLSTKMLNDWEGRIVETKQPNGVEIEVREEYQNLTADVIAQTAFGTNYQEGKMVFRLQYYQLKMAQEERESIRFPGQSILPTAKNIHRRKIRKAIEDNLRQIVEKRLQSESQNEVQHSDLLGIMITAYKGQLRGNVQKSLTMSIQDIVDECKTFFFAGHDTTASLLTWTTMLLALHPDWQERARAEVIKVCCSTHPSSDMLNQLKLVGMVINEALRLYPVASTLTRCTNRDSKVGKYVVPKGTVLYLLLLATSHNKQLWGEDASNFNPERFSGGIASASKHPLAFMPFSVGPRNCIGQVFALMEAKVVLCKLLQRFSFHLSPTYVHAPAQTVILKPRHAWTYPIGALFLPDVQSRRRWPRSKILVLRRSSWRSKHQTHLSHQGDLQGQKWSHQGSHIKAKDSKLRVSHPLLMLYLVLKNHLMLKMH</sequence>
<proteinExistence type="predicted"/>